<feature type="region of interest" description="Disordered" evidence="5">
    <location>
        <begin position="61"/>
        <end position="80"/>
    </location>
</feature>
<dbReference type="Proteomes" id="UP001165080">
    <property type="component" value="Unassembled WGS sequence"/>
</dbReference>
<keyword evidence="3" id="KW-0067">ATP-binding</keyword>
<evidence type="ECO:0000313" key="7">
    <source>
        <dbReference type="EMBL" id="GLC58456.1"/>
    </source>
</evidence>
<dbReference type="EMBL" id="BRXU01000022">
    <property type="protein sequence ID" value="GLC58456.1"/>
    <property type="molecule type" value="Genomic_DNA"/>
</dbReference>
<feature type="region of interest" description="Disordered" evidence="5">
    <location>
        <begin position="16"/>
        <end position="39"/>
    </location>
</feature>
<name>A0A9W6F7E7_9CHLO</name>
<evidence type="ECO:0000313" key="8">
    <source>
        <dbReference type="Proteomes" id="UP001165080"/>
    </source>
</evidence>
<dbReference type="GO" id="GO:0032301">
    <property type="term" value="C:MutSalpha complex"/>
    <property type="evidence" value="ECO:0007669"/>
    <property type="project" value="TreeGrafter"/>
</dbReference>
<protein>
    <recommendedName>
        <fullName evidence="6">DNA mismatch repair proteins mutS family domain-containing protein</fullName>
    </recommendedName>
</protein>
<dbReference type="GO" id="GO:0140664">
    <property type="term" value="F:ATP-dependent DNA damage sensor activity"/>
    <property type="evidence" value="ECO:0007669"/>
    <property type="project" value="InterPro"/>
</dbReference>
<keyword evidence="8" id="KW-1185">Reference proteome</keyword>
<evidence type="ECO:0000259" key="6">
    <source>
        <dbReference type="PROSITE" id="PS00486"/>
    </source>
</evidence>
<dbReference type="GO" id="GO:0006298">
    <property type="term" value="P:mismatch repair"/>
    <property type="evidence" value="ECO:0007669"/>
    <property type="project" value="InterPro"/>
</dbReference>
<dbReference type="Pfam" id="PF00488">
    <property type="entry name" value="MutS_V"/>
    <property type="match status" value="1"/>
</dbReference>
<keyword evidence="2" id="KW-0547">Nucleotide-binding</keyword>
<feature type="compositionally biased region" description="Gly residues" evidence="5">
    <location>
        <begin position="247"/>
        <end position="263"/>
    </location>
</feature>
<dbReference type="InterPro" id="IPR000432">
    <property type="entry name" value="DNA_mismatch_repair_MutS_C"/>
</dbReference>
<evidence type="ECO:0000256" key="3">
    <source>
        <dbReference type="ARBA" id="ARBA00022840"/>
    </source>
</evidence>
<evidence type="ECO:0000256" key="1">
    <source>
        <dbReference type="ARBA" id="ARBA00006271"/>
    </source>
</evidence>
<feature type="compositionally biased region" description="Low complexity" evidence="5">
    <location>
        <begin position="338"/>
        <end position="362"/>
    </location>
</feature>
<comment type="similarity">
    <text evidence="1">Belongs to the DNA mismatch repair MutS family.</text>
</comment>
<dbReference type="PANTHER" id="PTHR11361">
    <property type="entry name" value="DNA MISMATCH REPAIR PROTEIN MUTS FAMILY MEMBER"/>
    <property type="match status" value="1"/>
</dbReference>
<gene>
    <name evidence="7" type="primary">PLESTB002041</name>
    <name evidence="7" type="ORF">PLESTB_001360900</name>
</gene>
<feature type="region of interest" description="Disordered" evidence="5">
    <location>
        <begin position="326"/>
        <end position="375"/>
    </location>
</feature>
<feature type="domain" description="DNA mismatch repair proteins mutS family" evidence="6">
    <location>
        <begin position="178"/>
        <end position="194"/>
    </location>
</feature>
<dbReference type="SUPFAM" id="SSF52540">
    <property type="entry name" value="P-loop containing nucleoside triphosphate hydrolases"/>
    <property type="match status" value="1"/>
</dbReference>
<dbReference type="GO" id="GO:0005524">
    <property type="term" value="F:ATP binding"/>
    <property type="evidence" value="ECO:0007669"/>
    <property type="project" value="UniProtKB-KW"/>
</dbReference>
<keyword evidence="4" id="KW-0238">DNA-binding</keyword>
<dbReference type="PANTHER" id="PTHR11361:SF148">
    <property type="entry name" value="DNA MISMATCH REPAIR PROTEIN MSH6"/>
    <property type="match status" value="1"/>
</dbReference>
<feature type="compositionally biased region" description="Polar residues" evidence="5">
    <location>
        <begin position="25"/>
        <end position="35"/>
    </location>
</feature>
<sequence length="434" mass="44180">MRCTFCRPIFTSAAPPLLPPGDATGSRTRTGSGRPSASPELTFEGLWHPLLLLLLADSPAQHPQCPEADPPSAAAGPPVRVRVTPNDVRLGGPSGSPSSLLLTGANMGGKSTLLRAAGLAVVMAQLGCYVPAAAARLDPVDRIFTRMGAHDRIMSGESTFQVEMGEAAAGVLSASRASLLVLDELGRGTATHDGQAVAGAVLEHLTRELGCRTLFATHYHGLAAEAWAEAEAGAPMDRAGHPPQRPGGPGCPGGGSGGGGLGSGRVAVAHMASTVSREGGFVPLHTLRPGPAPDGSCGLQVASLAGLPRRLLARAQRVADEMVARTEGTAAATQRDSTAAWAGTGTGHTSQPQQQPQPQSRGSGRDPGGGPLGPWAAQRWALLARVGELRRLQAACLAGGGGSQGWAAAEMDAVGHFWWRLRQEGAAAALGGPP</sequence>
<dbReference type="InterPro" id="IPR045076">
    <property type="entry name" value="MutS"/>
</dbReference>
<dbReference type="AlphaFoldDB" id="A0A9W6F7E7"/>
<feature type="region of interest" description="Disordered" evidence="5">
    <location>
        <begin position="235"/>
        <end position="264"/>
    </location>
</feature>
<accession>A0A9W6F7E7</accession>
<dbReference type="SMART" id="SM00534">
    <property type="entry name" value="MUTSac"/>
    <property type="match status" value="1"/>
</dbReference>
<proteinExistence type="inferred from homology"/>
<reference evidence="7 8" key="1">
    <citation type="journal article" date="2023" name="Commun. Biol.">
        <title>Reorganization of the ancestral sex-determining regions during the evolution of trioecy in Pleodorina starrii.</title>
        <authorList>
            <person name="Takahashi K."/>
            <person name="Suzuki S."/>
            <person name="Kawai-Toyooka H."/>
            <person name="Yamamoto K."/>
            <person name="Hamaji T."/>
            <person name="Ootsuki R."/>
            <person name="Yamaguchi H."/>
            <person name="Kawachi M."/>
            <person name="Higashiyama T."/>
            <person name="Nozaki H."/>
        </authorList>
    </citation>
    <scope>NUCLEOTIDE SEQUENCE [LARGE SCALE GENOMIC DNA]</scope>
    <source>
        <strain evidence="7 8">NIES-4479</strain>
    </source>
</reference>
<evidence type="ECO:0000256" key="2">
    <source>
        <dbReference type="ARBA" id="ARBA00022741"/>
    </source>
</evidence>
<evidence type="ECO:0000256" key="5">
    <source>
        <dbReference type="SAM" id="MobiDB-lite"/>
    </source>
</evidence>
<comment type="caution">
    <text evidence="7">The sequence shown here is derived from an EMBL/GenBank/DDBJ whole genome shotgun (WGS) entry which is preliminary data.</text>
</comment>
<evidence type="ECO:0000256" key="4">
    <source>
        <dbReference type="ARBA" id="ARBA00023125"/>
    </source>
</evidence>
<dbReference type="Gene3D" id="3.40.50.300">
    <property type="entry name" value="P-loop containing nucleotide triphosphate hydrolases"/>
    <property type="match status" value="1"/>
</dbReference>
<dbReference type="InterPro" id="IPR027417">
    <property type="entry name" value="P-loop_NTPase"/>
</dbReference>
<dbReference type="PROSITE" id="PS00486">
    <property type="entry name" value="DNA_MISMATCH_REPAIR_2"/>
    <property type="match status" value="1"/>
</dbReference>
<dbReference type="GO" id="GO:0030983">
    <property type="term" value="F:mismatched DNA binding"/>
    <property type="evidence" value="ECO:0007669"/>
    <property type="project" value="InterPro"/>
</dbReference>
<organism evidence="7 8">
    <name type="scientific">Pleodorina starrii</name>
    <dbReference type="NCBI Taxonomy" id="330485"/>
    <lineage>
        <taxon>Eukaryota</taxon>
        <taxon>Viridiplantae</taxon>
        <taxon>Chlorophyta</taxon>
        <taxon>core chlorophytes</taxon>
        <taxon>Chlorophyceae</taxon>
        <taxon>CS clade</taxon>
        <taxon>Chlamydomonadales</taxon>
        <taxon>Volvocaceae</taxon>
        <taxon>Pleodorina</taxon>
    </lineage>
</organism>